<dbReference type="AlphaFoldDB" id="A0A645EKZ7"/>
<reference evidence="1" key="1">
    <citation type="submission" date="2019-08" db="EMBL/GenBank/DDBJ databases">
        <authorList>
            <person name="Kucharzyk K."/>
            <person name="Murdoch R.W."/>
            <person name="Higgins S."/>
            <person name="Loffler F."/>
        </authorList>
    </citation>
    <scope>NUCLEOTIDE SEQUENCE</scope>
</reference>
<accession>A0A645EKZ7</accession>
<name>A0A645EKZ7_9ZZZZ</name>
<organism evidence="1">
    <name type="scientific">bioreactor metagenome</name>
    <dbReference type="NCBI Taxonomy" id="1076179"/>
    <lineage>
        <taxon>unclassified sequences</taxon>
        <taxon>metagenomes</taxon>
        <taxon>ecological metagenomes</taxon>
    </lineage>
</organism>
<sequence>MAADHKRLGKLLKQLVIHGDNIGSISHIQHQHNELITADPGNGIGLTEAELQALGDHPQQIIPHRMSQRIIDNLETIHIQKQQGKAGVHPVGKGAGLLQAVGQQHPVGQAGQGVIAGNVFKLLLMGFLRTDVGEQRDEMLCSAIGLAYRADREQLGVKAPILAPVPHFATPVSVLEQRIPHCLIEFAGLVPGLEQAGRVAQGFITAIGGDPGEGFVDIEDGAIRCGDHDAFPGMAEHGCQLLELGIGAGQCPGFLQQCGFGLLAPGDVTHHGHEAQPLVISGQHADPDLDRKHRAILAAMGALHGHRVAFRLGRSDAPQRAQ</sequence>
<dbReference type="EMBL" id="VSSQ01047969">
    <property type="protein sequence ID" value="MPN02000.1"/>
    <property type="molecule type" value="Genomic_DNA"/>
</dbReference>
<dbReference type="AntiFam" id="ANF00090">
    <property type="entry name" value="Shadow ORF (opposite yegE)"/>
</dbReference>
<comment type="caution">
    <text evidence="1">The sequence shown here is derived from an EMBL/GenBank/DDBJ whole genome shotgun (WGS) entry which is preliminary data.</text>
</comment>
<protein>
    <submittedName>
        <fullName evidence="1">Uncharacterized protein</fullName>
    </submittedName>
</protein>
<gene>
    <name evidence="1" type="ORF">SDC9_149213</name>
</gene>
<evidence type="ECO:0000313" key="1">
    <source>
        <dbReference type="EMBL" id="MPN02000.1"/>
    </source>
</evidence>
<proteinExistence type="predicted"/>